<dbReference type="GO" id="GO:0008784">
    <property type="term" value="F:alanine racemase activity"/>
    <property type="evidence" value="ECO:0007669"/>
    <property type="project" value="UniProtKB-UniRule"/>
</dbReference>
<feature type="binding site" evidence="7 9">
    <location>
        <position position="318"/>
    </location>
    <ligand>
        <name>substrate</name>
    </ligand>
</feature>
<keyword evidence="12" id="KW-1185">Reference proteome</keyword>
<evidence type="ECO:0000256" key="1">
    <source>
        <dbReference type="ARBA" id="ARBA00000316"/>
    </source>
</evidence>
<dbReference type="FunFam" id="3.20.20.10:FF:000002">
    <property type="entry name" value="Alanine racemase"/>
    <property type="match status" value="1"/>
</dbReference>
<dbReference type="PROSITE" id="PS00395">
    <property type="entry name" value="ALANINE_RACEMASE"/>
    <property type="match status" value="1"/>
</dbReference>
<dbReference type="EMBL" id="QTUC01000001">
    <property type="protein sequence ID" value="REF37367.1"/>
    <property type="molecule type" value="Genomic_DNA"/>
</dbReference>
<keyword evidence="4 7" id="KW-0663">Pyridoxal phosphate</keyword>
<feature type="domain" description="Alanine racemase C-terminal" evidence="10">
    <location>
        <begin position="249"/>
        <end position="376"/>
    </location>
</feature>
<dbReference type="OrthoDB" id="9813814at2"/>
<dbReference type="Gene3D" id="3.20.20.10">
    <property type="entry name" value="Alanine racemase"/>
    <property type="match status" value="1"/>
</dbReference>
<dbReference type="Pfam" id="PF00842">
    <property type="entry name" value="Ala_racemase_C"/>
    <property type="match status" value="1"/>
</dbReference>
<evidence type="ECO:0000256" key="9">
    <source>
        <dbReference type="PIRSR" id="PIRSR600821-52"/>
    </source>
</evidence>
<sequence>MDASVRAEAYVDLTAIRSNVELLRERAGDAEVMAIVKADGYGHGLVQSARAALEGGASWLGVSTVDEALALRDTGITEPRILSWLAVPGERWGDALAAGVDVAAYSTWQLAEIAEAAASRATRARVHLKVDTGLGRGGAPLREWPALVDAALAAEAEGTVTVVGVWSHLACADEPGHPSVARQLAAFREAVAFAERVGLRPEVRHLANSAGLLAVPDSHFDLVRAGLAIYGLSPIPSVASSAELGLTPAMTLRARVALVKRVPAGEGVSYGHRYVTDRETTLALVPLGYADGVPRSASNVGPVLIGGRRRTIAGTVCMDQFVVDVGDDPIAEGEEVVLFGPGTSGEPTAQDWAEATGTISYEIVTRLGARVPRHYGGERSS</sequence>
<gene>
    <name evidence="11" type="ORF">DFJ64_2811</name>
</gene>
<evidence type="ECO:0000256" key="3">
    <source>
        <dbReference type="ARBA" id="ARBA00013089"/>
    </source>
</evidence>
<dbReference type="GO" id="GO:0030170">
    <property type="term" value="F:pyridoxal phosphate binding"/>
    <property type="evidence" value="ECO:0007669"/>
    <property type="project" value="UniProtKB-UniRule"/>
</dbReference>
<dbReference type="InterPro" id="IPR001608">
    <property type="entry name" value="Ala_racemase_N"/>
</dbReference>
<accession>A0A3D9V789</accession>
<evidence type="ECO:0000256" key="2">
    <source>
        <dbReference type="ARBA" id="ARBA00001933"/>
    </source>
</evidence>
<dbReference type="AlphaFoldDB" id="A0A3D9V789"/>
<dbReference type="PANTHER" id="PTHR30511:SF0">
    <property type="entry name" value="ALANINE RACEMASE, CATABOLIC-RELATED"/>
    <property type="match status" value="1"/>
</dbReference>
<dbReference type="EC" id="5.1.1.1" evidence="3 7"/>
<dbReference type="InterPro" id="IPR029066">
    <property type="entry name" value="PLP-binding_barrel"/>
</dbReference>
<feature type="binding site" evidence="7 9">
    <location>
        <position position="136"/>
    </location>
    <ligand>
        <name>substrate</name>
    </ligand>
</feature>
<keyword evidence="5 7" id="KW-0413">Isomerase</keyword>
<comment type="pathway">
    <text evidence="7">Amino-acid biosynthesis; D-alanine biosynthesis; D-alanine from L-alanine: step 1/1.</text>
</comment>
<dbReference type="SMART" id="SM01005">
    <property type="entry name" value="Ala_racemase_C"/>
    <property type="match status" value="1"/>
</dbReference>
<comment type="catalytic activity">
    <reaction evidence="1 7">
        <text>L-alanine = D-alanine</text>
        <dbReference type="Rhea" id="RHEA:20249"/>
        <dbReference type="ChEBI" id="CHEBI:57416"/>
        <dbReference type="ChEBI" id="CHEBI:57972"/>
        <dbReference type="EC" id="5.1.1.1"/>
    </reaction>
</comment>
<proteinExistence type="inferred from homology"/>
<evidence type="ECO:0000313" key="11">
    <source>
        <dbReference type="EMBL" id="REF37367.1"/>
    </source>
</evidence>
<dbReference type="SUPFAM" id="SSF51419">
    <property type="entry name" value="PLP-binding barrel"/>
    <property type="match status" value="1"/>
</dbReference>
<feature type="active site" description="Proton acceptor; specific for D-alanine" evidence="7">
    <location>
        <position position="37"/>
    </location>
</feature>
<feature type="modified residue" description="N6-(pyridoxal phosphate)lysine" evidence="7 8">
    <location>
        <position position="37"/>
    </location>
</feature>
<dbReference type="SUPFAM" id="SSF50621">
    <property type="entry name" value="Alanine racemase C-terminal domain-like"/>
    <property type="match status" value="1"/>
</dbReference>
<dbReference type="NCBIfam" id="TIGR00492">
    <property type="entry name" value="alr"/>
    <property type="match status" value="1"/>
</dbReference>
<dbReference type="FunFam" id="2.40.37.10:FF:000015">
    <property type="entry name" value="Alanine racemase"/>
    <property type="match status" value="1"/>
</dbReference>
<evidence type="ECO:0000256" key="4">
    <source>
        <dbReference type="ARBA" id="ARBA00022898"/>
    </source>
</evidence>
<dbReference type="PANTHER" id="PTHR30511">
    <property type="entry name" value="ALANINE RACEMASE"/>
    <property type="match status" value="1"/>
</dbReference>
<evidence type="ECO:0000256" key="6">
    <source>
        <dbReference type="ARBA" id="ARBA00072221"/>
    </source>
</evidence>
<dbReference type="Proteomes" id="UP000256485">
    <property type="component" value="Unassembled WGS sequence"/>
</dbReference>
<comment type="function">
    <text evidence="7">Catalyzes the interconversion of L-alanine and D-alanine. May also act on other amino acids.</text>
</comment>
<evidence type="ECO:0000256" key="5">
    <source>
        <dbReference type="ARBA" id="ARBA00023235"/>
    </source>
</evidence>
<protein>
    <recommendedName>
        <fullName evidence="6 7">Alanine racemase</fullName>
        <ecNumber evidence="3 7">5.1.1.1</ecNumber>
    </recommendedName>
</protein>
<dbReference type="InterPro" id="IPR000821">
    <property type="entry name" value="Ala_racemase"/>
</dbReference>
<evidence type="ECO:0000259" key="10">
    <source>
        <dbReference type="SMART" id="SM01005"/>
    </source>
</evidence>
<dbReference type="InterPro" id="IPR009006">
    <property type="entry name" value="Ala_racemase/Decarboxylase_C"/>
</dbReference>
<comment type="similarity">
    <text evidence="7">Belongs to the alanine racemase family.</text>
</comment>
<dbReference type="GO" id="GO:0005829">
    <property type="term" value="C:cytosol"/>
    <property type="evidence" value="ECO:0007669"/>
    <property type="project" value="TreeGrafter"/>
</dbReference>
<dbReference type="RefSeq" id="WP_115850837.1">
    <property type="nucleotide sequence ID" value="NZ_QTUC01000001.1"/>
</dbReference>
<dbReference type="HAMAP" id="MF_01201">
    <property type="entry name" value="Ala_racemase"/>
    <property type="match status" value="1"/>
</dbReference>
<name>A0A3D9V789_THECX</name>
<organism evidence="11 12">
    <name type="scientific">Thermasporomyces composti</name>
    <dbReference type="NCBI Taxonomy" id="696763"/>
    <lineage>
        <taxon>Bacteria</taxon>
        <taxon>Bacillati</taxon>
        <taxon>Actinomycetota</taxon>
        <taxon>Actinomycetes</taxon>
        <taxon>Propionibacteriales</taxon>
        <taxon>Nocardioidaceae</taxon>
        <taxon>Thermasporomyces</taxon>
    </lineage>
</organism>
<dbReference type="InterPro" id="IPR020622">
    <property type="entry name" value="Ala_racemase_pyridoxalP-BS"/>
</dbReference>
<feature type="active site" description="Proton acceptor; specific for L-alanine" evidence="7">
    <location>
        <position position="270"/>
    </location>
</feature>
<dbReference type="Gene3D" id="2.40.37.10">
    <property type="entry name" value="Lyase, Ornithine Decarboxylase, Chain A, domain 1"/>
    <property type="match status" value="1"/>
</dbReference>
<dbReference type="GO" id="GO:0009252">
    <property type="term" value="P:peptidoglycan biosynthetic process"/>
    <property type="evidence" value="ECO:0007669"/>
    <property type="project" value="TreeGrafter"/>
</dbReference>
<dbReference type="InterPro" id="IPR011079">
    <property type="entry name" value="Ala_racemase_C"/>
</dbReference>
<dbReference type="GO" id="GO:0030632">
    <property type="term" value="P:D-alanine biosynthetic process"/>
    <property type="evidence" value="ECO:0007669"/>
    <property type="project" value="UniProtKB-UniRule"/>
</dbReference>
<dbReference type="CDD" id="cd00430">
    <property type="entry name" value="PLPDE_III_AR"/>
    <property type="match status" value="1"/>
</dbReference>
<dbReference type="PRINTS" id="PR00992">
    <property type="entry name" value="ALARACEMASE"/>
</dbReference>
<evidence type="ECO:0000256" key="7">
    <source>
        <dbReference type="HAMAP-Rule" id="MF_01201"/>
    </source>
</evidence>
<comment type="cofactor">
    <cofactor evidence="2 7 8">
        <name>pyridoxal 5'-phosphate</name>
        <dbReference type="ChEBI" id="CHEBI:597326"/>
    </cofactor>
</comment>
<evidence type="ECO:0000313" key="12">
    <source>
        <dbReference type="Proteomes" id="UP000256485"/>
    </source>
</evidence>
<reference evidence="11 12" key="1">
    <citation type="submission" date="2018-08" db="EMBL/GenBank/DDBJ databases">
        <title>Sequencing the genomes of 1000 actinobacteria strains.</title>
        <authorList>
            <person name="Klenk H.-P."/>
        </authorList>
    </citation>
    <scope>NUCLEOTIDE SEQUENCE [LARGE SCALE GENOMIC DNA]</scope>
    <source>
        <strain evidence="11 12">DSM 22891</strain>
    </source>
</reference>
<dbReference type="Pfam" id="PF01168">
    <property type="entry name" value="Ala_racemase_N"/>
    <property type="match status" value="1"/>
</dbReference>
<dbReference type="UniPathway" id="UPA00042">
    <property type="reaction ID" value="UER00497"/>
</dbReference>
<evidence type="ECO:0000256" key="8">
    <source>
        <dbReference type="PIRSR" id="PIRSR600821-50"/>
    </source>
</evidence>
<comment type="caution">
    <text evidence="11">The sequence shown here is derived from an EMBL/GenBank/DDBJ whole genome shotgun (WGS) entry which is preliminary data.</text>
</comment>